<feature type="transmembrane region" description="Helical" evidence="1">
    <location>
        <begin position="110"/>
        <end position="129"/>
    </location>
</feature>
<accession>A0A0A8YE08</accession>
<keyword evidence="1" id="KW-1133">Transmembrane helix</keyword>
<keyword evidence="1" id="KW-0472">Membrane</keyword>
<reference evidence="2" key="1">
    <citation type="submission" date="2014-09" db="EMBL/GenBank/DDBJ databases">
        <authorList>
            <person name="Magalhaes I.L.F."/>
            <person name="Oliveira U."/>
            <person name="Santos F.R."/>
            <person name="Vidigal T.H.D.A."/>
            <person name="Brescovit A.D."/>
            <person name="Santos A.J."/>
        </authorList>
    </citation>
    <scope>NUCLEOTIDE SEQUENCE</scope>
    <source>
        <tissue evidence="2">Shoot tissue taken approximately 20 cm above the soil surface</tissue>
    </source>
</reference>
<dbReference type="AlphaFoldDB" id="A0A0A8YE08"/>
<dbReference type="EMBL" id="GBRH01273609">
    <property type="protein sequence ID" value="JAD24286.1"/>
    <property type="molecule type" value="Transcribed_RNA"/>
</dbReference>
<evidence type="ECO:0000313" key="2">
    <source>
        <dbReference type="EMBL" id="JAD24286.1"/>
    </source>
</evidence>
<reference evidence="2" key="2">
    <citation type="journal article" date="2015" name="Data Brief">
        <title>Shoot transcriptome of the giant reed, Arundo donax.</title>
        <authorList>
            <person name="Barrero R.A."/>
            <person name="Guerrero F.D."/>
            <person name="Moolhuijzen P."/>
            <person name="Goolsby J.A."/>
            <person name="Tidwell J."/>
            <person name="Bellgard S.E."/>
            <person name="Bellgard M.I."/>
        </authorList>
    </citation>
    <scope>NUCLEOTIDE SEQUENCE</scope>
    <source>
        <tissue evidence="2">Shoot tissue taken approximately 20 cm above the soil surface</tissue>
    </source>
</reference>
<protein>
    <submittedName>
        <fullName evidence="2">Uncharacterized protein</fullName>
    </submittedName>
</protein>
<proteinExistence type="predicted"/>
<sequence length="169" mass="19068">MRNDVRPSFAVFADLYLWLSSICSDQLNAEDFNLEKAGATLLFIFLWFITRQMLGDHGALLSKGRSQLTLNNKACRWPVQPIYVGLGCRLYNHPCKVQWMARIHGLKVGPAWRIVIIVILTVFVVVIIINSKHSLHVVKVIVKVAFLIVRAIVIVVVIFLSEIGGGRRC</sequence>
<evidence type="ECO:0000256" key="1">
    <source>
        <dbReference type="SAM" id="Phobius"/>
    </source>
</evidence>
<keyword evidence="1" id="KW-0812">Transmembrane</keyword>
<organism evidence="2">
    <name type="scientific">Arundo donax</name>
    <name type="common">Giant reed</name>
    <name type="synonym">Donax arundinaceus</name>
    <dbReference type="NCBI Taxonomy" id="35708"/>
    <lineage>
        <taxon>Eukaryota</taxon>
        <taxon>Viridiplantae</taxon>
        <taxon>Streptophyta</taxon>
        <taxon>Embryophyta</taxon>
        <taxon>Tracheophyta</taxon>
        <taxon>Spermatophyta</taxon>
        <taxon>Magnoliopsida</taxon>
        <taxon>Liliopsida</taxon>
        <taxon>Poales</taxon>
        <taxon>Poaceae</taxon>
        <taxon>PACMAD clade</taxon>
        <taxon>Arundinoideae</taxon>
        <taxon>Arundineae</taxon>
        <taxon>Arundo</taxon>
    </lineage>
</organism>
<feature type="transmembrane region" description="Helical" evidence="1">
    <location>
        <begin position="141"/>
        <end position="160"/>
    </location>
</feature>
<name>A0A0A8YE08_ARUDO</name>